<sequence length="202" mass="23502">MFQDEIPSDCYIATYQNKIYHTNSGTNDVICYDQHGKLEWTFQNENLLKDPRGIDVDSDGNVKYNILIYGIDDTKKDENVYAITRKLFSEDMHIDERKANAIPIANAHRVPTHGKGPKPIIVRFLHFGDKQLIMSNAHNLKGKKIRILDDLPISMKEERYLLSHNAYKIRKRDKLQTRIRAKGAHMTLETRKNSSEEWSTWG</sequence>
<dbReference type="Gene3D" id="3.30.70.1820">
    <property type="entry name" value="L1 transposable element, RRM domain"/>
    <property type="match status" value="1"/>
</dbReference>
<organism evidence="1 2">
    <name type="scientific">Mytilus edulis</name>
    <name type="common">Blue mussel</name>
    <dbReference type="NCBI Taxonomy" id="6550"/>
    <lineage>
        <taxon>Eukaryota</taxon>
        <taxon>Metazoa</taxon>
        <taxon>Spiralia</taxon>
        <taxon>Lophotrochozoa</taxon>
        <taxon>Mollusca</taxon>
        <taxon>Bivalvia</taxon>
        <taxon>Autobranchia</taxon>
        <taxon>Pteriomorphia</taxon>
        <taxon>Mytilida</taxon>
        <taxon>Mytiloidea</taxon>
        <taxon>Mytilidae</taxon>
        <taxon>Mytilinae</taxon>
        <taxon>Mytilus</taxon>
    </lineage>
</organism>
<dbReference type="Proteomes" id="UP000683360">
    <property type="component" value="Unassembled WGS sequence"/>
</dbReference>
<reference evidence="1" key="1">
    <citation type="submission" date="2021-03" db="EMBL/GenBank/DDBJ databases">
        <authorList>
            <person name="Bekaert M."/>
        </authorList>
    </citation>
    <scope>NUCLEOTIDE SEQUENCE</scope>
</reference>
<gene>
    <name evidence="1" type="ORF">MEDL_21254</name>
</gene>
<dbReference type="AlphaFoldDB" id="A0A8S3RKP2"/>
<dbReference type="EMBL" id="CAJPWZ010001065">
    <property type="protein sequence ID" value="CAG2206908.1"/>
    <property type="molecule type" value="Genomic_DNA"/>
</dbReference>
<comment type="caution">
    <text evidence="1">The sequence shown here is derived from an EMBL/GenBank/DDBJ whole genome shotgun (WGS) entry which is preliminary data.</text>
</comment>
<protein>
    <submittedName>
        <fullName evidence="1">Uncharacterized protein</fullName>
    </submittedName>
</protein>
<evidence type="ECO:0000313" key="1">
    <source>
        <dbReference type="EMBL" id="CAG2206908.1"/>
    </source>
</evidence>
<dbReference type="SUPFAM" id="SSF63829">
    <property type="entry name" value="Calcium-dependent phosphotriesterase"/>
    <property type="match status" value="1"/>
</dbReference>
<name>A0A8S3RKP2_MYTED</name>
<dbReference type="OrthoDB" id="10059413at2759"/>
<accession>A0A8S3RKP2</accession>
<proteinExistence type="predicted"/>
<keyword evidence="2" id="KW-1185">Reference proteome</keyword>
<evidence type="ECO:0000313" key="2">
    <source>
        <dbReference type="Proteomes" id="UP000683360"/>
    </source>
</evidence>